<evidence type="ECO:0000313" key="9">
    <source>
        <dbReference type="EMBL" id="OKL58121.1"/>
    </source>
</evidence>
<evidence type="ECO:0000256" key="7">
    <source>
        <dbReference type="SAM" id="Phobius"/>
    </source>
</evidence>
<evidence type="ECO:0000259" key="8">
    <source>
        <dbReference type="Pfam" id="PF20684"/>
    </source>
</evidence>
<feature type="transmembrane region" description="Helical" evidence="7">
    <location>
        <begin position="240"/>
        <end position="262"/>
    </location>
</feature>
<feature type="transmembrane region" description="Helical" evidence="7">
    <location>
        <begin position="48"/>
        <end position="70"/>
    </location>
</feature>
<feature type="transmembrane region" description="Helical" evidence="7">
    <location>
        <begin position="199"/>
        <end position="220"/>
    </location>
</feature>
<dbReference type="RefSeq" id="XP_020118242.1">
    <property type="nucleotide sequence ID" value="XM_020269209.1"/>
</dbReference>
<dbReference type="InterPro" id="IPR052337">
    <property type="entry name" value="SAT4-like"/>
</dbReference>
<gene>
    <name evidence="9" type="ORF">UA08_06435</name>
</gene>
<organism evidence="9 10">
    <name type="scientific">Talaromyces atroroseus</name>
    <dbReference type="NCBI Taxonomy" id="1441469"/>
    <lineage>
        <taxon>Eukaryota</taxon>
        <taxon>Fungi</taxon>
        <taxon>Dikarya</taxon>
        <taxon>Ascomycota</taxon>
        <taxon>Pezizomycotina</taxon>
        <taxon>Eurotiomycetes</taxon>
        <taxon>Eurotiomycetidae</taxon>
        <taxon>Eurotiales</taxon>
        <taxon>Trichocomaceae</taxon>
        <taxon>Talaromyces</taxon>
        <taxon>Talaromyces sect. Trachyspermi</taxon>
    </lineage>
</organism>
<dbReference type="GeneID" id="31006190"/>
<dbReference type="OrthoDB" id="4225498at2759"/>
<evidence type="ECO:0000256" key="5">
    <source>
        <dbReference type="ARBA" id="ARBA00038359"/>
    </source>
</evidence>
<name>A0A225AAU5_TALAT</name>
<keyword evidence="2 7" id="KW-0812">Transmembrane</keyword>
<comment type="subcellular location">
    <subcellularLocation>
        <location evidence="1">Membrane</location>
        <topology evidence="1">Multi-pass membrane protein</topology>
    </subcellularLocation>
</comment>
<keyword evidence="10" id="KW-1185">Reference proteome</keyword>
<dbReference type="Pfam" id="PF20684">
    <property type="entry name" value="Fung_rhodopsin"/>
    <property type="match status" value="1"/>
</dbReference>
<sequence length="371" mass="42200">MKTLQPAANGISTVFWLLSTITICLRLWSRYFIIKNFGWDDAVMSAILVFNAGQQGMFYLFVRFGGGLHIGDVSTEELLTLTKALFAEEIYYIWMHFTIKMSFLFFYLRISHTRQFTYLVYGTMGLVTTFTIIAWLIYCLQCIPLAAFWDAAAYPDAKCLSTKITYYVAVALCITGDLIVLTLPIQPLWNMQASRRRRIALIAVITFGGVSPLVSFLRIIVLHEFEVSPDFTWTLGKMVIVSAIELDVAIMVSNAASLKAIWVRYITKKPFDSTGQPGSSSYQKQKHSAASNELSELPYGSRPKRLRRTRVASIPGDTTCERGEHWHNESEEELFHQNGIKVTSSVDMVSKRDRSTSSAELNRNYFEFTRK</sequence>
<dbReference type="GO" id="GO:0016020">
    <property type="term" value="C:membrane"/>
    <property type="evidence" value="ECO:0007669"/>
    <property type="project" value="UniProtKB-SubCell"/>
</dbReference>
<feature type="compositionally biased region" description="Polar residues" evidence="6">
    <location>
        <begin position="273"/>
        <end position="294"/>
    </location>
</feature>
<dbReference type="InterPro" id="IPR049326">
    <property type="entry name" value="Rhodopsin_dom_fungi"/>
</dbReference>
<feature type="domain" description="Rhodopsin" evidence="8">
    <location>
        <begin position="25"/>
        <end position="262"/>
    </location>
</feature>
<feature type="region of interest" description="Disordered" evidence="6">
    <location>
        <begin position="346"/>
        <end position="371"/>
    </location>
</feature>
<feature type="transmembrane region" description="Helical" evidence="7">
    <location>
        <begin position="120"/>
        <end position="149"/>
    </location>
</feature>
<evidence type="ECO:0000256" key="2">
    <source>
        <dbReference type="ARBA" id="ARBA00022692"/>
    </source>
</evidence>
<dbReference type="Proteomes" id="UP000214365">
    <property type="component" value="Unassembled WGS sequence"/>
</dbReference>
<evidence type="ECO:0000256" key="6">
    <source>
        <dbReference type="SAM" id="MobiDB-lite"/>
    </source>
</evidence>
<feature type="transmembrane region" description="Helical" evidence="7">
    <location>
        <begin position="90"/>
        <end position="108"/>
    </location>
</feature>
<keyword evidence="3 7" id="KW-1133">Transmembrane helix</keyword>
<dbReference type="EMBL" id="LFMY01000010">
    <property type="protein sequence ID" value="OKL58121.1"/>
    <property type="molecule type" value="Genomic_DNA"/>
</dbReference>
<comment type="caution">
    <text evidence="9">The sequence shown here is derived from an EMBL/GenBank/DDBJ whole genome shotgun (WGS) entry which is preliminary data.</text>
</comment>
<dbReference type="PANTHER" id="PTHR33048:SF47">
    <property type="entry name" value="INTEGRAL MEMBRANE PROTEIN-RELATED"/>
    <property type="match status" value="1"/>
</dbReference>
<accession>A0A225AAU5</accession>
<evidence type="ECO:0000256" key="4">
    <source>
        <dbReference type="ARBA" id="ARBA00023136"/>
    </source>
</evidence>
<feature type="region of interest" description="Disordered" evidence="6">
    <location>
        <begin position="272"/>
        <end position="299"/>
    </location>
</feature>
<proteinExistence type="inferred from homology"/>
<comment type="similarity">
    <text evidence="5">Belongs to the SAT4 family.</text>
</comment>
<dbReference type="PANTHER" id="PTHR33048">
    <property type="entry name" value="PTH11-LIKE INTEGRAL MEMBRANE PROTEIN (AFU_ORTHOLOGUE AFUA_5G11245)"/>
    <property type="match status" value="1"/>
</dbReference>
<evidence type="ECO:0000256" key="3">
    <source>
        <dbReference type="ARBA" id="ARBA00022989"/>
    </source>
</evidence>
<evidence type="ECO:0000256" key="1">
    <source>
        <dbReference type="ARBA" id="ARBA00004141"/>
    </source>
</evidence>
<evidence type="ECO:0000313" key="10">
    <source>
        <dbReference type="Proteomes" id="UP000214365"/>
    </source>
</evidence>
<dbReference type="AlphaFoldDB" id="A0A225AAU5"/>
<keyword evidence="4 7" id="KW-0472">Membrane</keyword>
<feature type="transmembrane region" description="Helical" evidence="7">
    <location>
        <begin position="164"/>
        <end position="187"/>
    </location>
</feature>
<protein>
    <recommendedName>
        <fullName evidence="8">Rhodopsin domain-containing protein</fullName>
    </recommendedName>
</protein>
<reference evidence="9 10" key="1">
    <citation type="submission" date="2015-06" db="EMBL/GenBank/DDBJ databases">
        <title>Talaromyces atroroseus IBT 11181 draft genome.</title>
        <authorList>
            <person name="Rasmussen K.B."/>
            <person name="Rasmussen S."/>
            <person name="Petersen B."/>
            <person name="Sicheritz-Ponten T."/>
            <person name="Mortensen U.H."/>
            <person name="Thrane U."/>
        </authorList>
    </citation>
    <scope>NUCLEOTIDE SEQUENCE [LARGE SCALE GENOMIC DNA]</scope>
    <source>
        <strain evidence="9 10">IBT 11181</strain>
    </source>
</reference>
<feature type="transmembrane region" description="Helical" evidence="7">
    <location>
        <begin position="6"/>
        <end position="28"/>
    </location>
</feature>